<evidence type="ECO:0000313" key="2">
    <source>
        <dbReference type="EMBL" id="GJS79997.1"/>
    </source>
</evidence>
<dbReference type="Proteomes" id="UP001151760">
    <property type="component" value="Unassembled WGS sequence"/>
</dbReference>
<evidence type="ECO:0000313" key="3">
    <source>
        <dbReference type="Proteomes" id="UP001151760"/>
    </source>
</evidence>
<dbReference type="EMBL" id="BQNB010010638">
    <property type="protein sequence ID" value="GJS79997.1"/>
    <property type="molecule type" value="Genomic_DNA"/>
</dbReference>
<feature type="compositionally biased region" description="Polar residues" evidence="1">
    <location>
        <begin position="59"/>
        <end position="71"/>
    </location>
</feature>
<name>A0ABQ4YR05_9ASTR</name>
<comment type="caution">
    <text evidence="2">The sequence shown here is derived from an EMBL/GenBank/DDBJ whole genome shotgun (WGS) entry which is preliminary data.</text>
</comment>
<gene>
    <name evidence="2" type="ORF">Tco_0729878</name>
</gene>
<protein>
    <submittedName>
        <fullName evidence="2">Uncharacterized protein</fullName>
    </submittedName>
</protein>
<evidence type="ECO:0000256" key="1">
    <source>
        <dbReference type="SAM" id="MobiDB-lite"/>
    </source>
</evidence>
<feature type="region of interest" description="Disordered" evidence="1">
    <location>
        <begin position="655"/>
        <end position="695"/>
    </location>
</feature>
<sequence>MVEKSPSQQKSNDPNVHAHRIEECRDGFTVCLARFQRATLAWDGNDQSKMVEGIEEILNSSRSETAGSSVESPEKIEVTSPRAPRTSYRTSTRQKAKKTDVDYLPATVSRTTSRGVRRQLAGEANEFMKTPMVSCTRKKAPTTVQKETTVQSVYNTRRSARLAEKKCAGAVVIGRETSQPVKIDSFLEEVDATLDKGLAKFVSENSVESGSGSMEASHESTVSSENTEDKVAEESVESCDAGVSKEKVEDICNAFEKLDVVVVDGTDQNLMAEKAQHVATTLENAEKTDNSEVVSVELLEQHENIELNETQNDAEKFVVNEVDTSEVKNDLDELKPDSKSISSPCGEGESEESFVVVNEKNDCNEALNGSVEEHNVRLQVDNLKPDSKVISHPLEDENNEDNLMVTDEKIDTSDEALSVSVKEHNVYLQVDNLKPNSEGICSPCVDEEFEDSSVVVGEKNDISEAVNDSVKKQNVYFQVRNPKADSRGIFNACMDVDSEENVGVVSEKNDISEALNETVKEQNVYLQVETVKADSEVISNLCEAVEFEENLEVNEKNDTRISEALNDSVKEQNDYSQVDNPKAGAEVISKLCEDADFKEVLEAVEKNDFKEGLNIPVMEQDVHSHEGILNSDSEDVFDPSEYGDSAEDVSDLIEDGDSEEEWTVNEKTDVDEASSVSVEEQNSLPSEEDSDSFLSDRTIFVSEIDGSDADPFSSDTENPNDYTGLKLEDMLTADSKIINEDSECNGSPNMAGDIIYFNTVNPFELSELESSDNHYAAKELNAEVIEENISTVIGSPNMMRNFVHFNNENPSEVSGLASFDNHIAAKILNAEGIYAKISENTGSLNMGEDLIHSKTDNRSELSELESPDNYTVVIERTADCTDDNISKYTVEMLLVNANELETGMDFSAIEEAQVSLIDETAVNQELDLNYEQVGANKHEPGVEFAAHEEAQESLISETAVKREPDLNFEKVNQEAVQIISDGDKIPHESVVDVSDIKENQFSTKGNDDIDHPNSLTPMKKQVLSDSPAVITGLTQVSGDNDNSGRKLQGVIGEEDKSINANAVDEKPMRHGISIRQLKKQLKKLSIKNNSDSNKDDKVVEARSALQAKCDNQLATTETDN</sequence>
<accession>A0ABQ4YR05</accession>
<organism evidence="2 3">
    <name type="scientific">Tanacetum coccineum</name>
    <dbReference type="NCBI Taxonomy" id="301880"/>
    <lineage>
        <taxon>Eukaryota</taxon>
        <taxon>Viridiplantae</taxon>
        <taxon>Streptophyta</taxon>
        <taxon>Embryophyta</taxon>
        <taxon>Tracheophyta</taxon>
        <taxon>Spermatophyta</taxon>
        <taxon>Magnoliopsida</taxon>
        <taxon>eudicotyledons</taxon>
        <taxon>Gunneridae</taxon>
        <taxon>Pentapetalae</taxon>
        <taxon>asterids</taxon>
        <taxon>campanulids</taxon>
        <taxon>Asterales</taxon>
        <taxon>Asteraceae</taxon>
        <taxon>Asteroideae</taxon>
        <taxon>Anthemideae</taxon>
        <taxon>Anthemidinae</taxon>
        <taxon>Tanacetum</taxon>
    </lineage>
</organism>
<proteinExistence type="predicted"/>
<reference evidence="2" key="1">
    <citation type="journal article" date="2022" name="Int. J. Mol. Sci.">
        <title>Draft Genome of Tanacetum Coccineum: Genomic Comparison of Closely Related Tanacetum-Family Plants.</title>
        <authorList>
            <person name="Yamashiro T."/>
            <person name="Shiraishi A."/>
            <person name="Nakayama K."/>
            <person name="Satake H."/>
        </authorList>
    </citation>
    <scope>NUCLEOTIDE SEQUENCE</scope>
</reference>
<feature type="region of interest" description="Disordered" evidence="1">
    <location>
        <begin position="59"/>
        <end position="99"/>
    </location>
</feature>
<feature type="compositionally biased region" description="Polar residues" evidence="1">
    <location>
        <begin position="674"/>
        <end position="685"/>
    </location>
</feature>
<reference evidence="2" key="2">
    <citation type="submission" date="2022-01" db="EMBL/GenBank/DDBJ databases">
        <authorList>
            <person name="Yamashiro T."/>
            <person name="Shiraishi A."/>
            <person name="Satake H."/>
            <person name="Nakayama K."/>
        </authorList>
    </citation>
    <scope>NUCLEOTIDE SEQUENCE</scope>
</reference>
<keyword evidence="3" id="KW-1185">Reference proteome</keyword>
<feature type="region of interest" description="Disordered" evidence="1">
    <location>
        <begin position="205"/>
        <end position="230"/>
    </location>
</feature>